<proteinExistence type="predicted"/>
<dbReference type="InterPro" id="IPR052897">
    <property type="entry name" value="Sec-Metab_Biosynth_Hydrolase"/>
</dbReference>
<evidence type="ECO:0000313" key="4">
    <source>
        <dbReference type="Proteomes" id="UP000320300"/>
    </source>
</evidence>
<evidence type="ECO:0000259" key="2">
    <source>
        <dbReference type="Pfam" id="PF12697"/>
    </source>
</evidence>
<dbReference type="InterPro" id="IPR029058">
    <property type="entry name" value="AB_hydrolase_fold"/>
</dbReference>
<dbReference type="Pfam" id="PF12697">
    <property type="entry name" value="Abhydrolase_6"/>
    <property type="match status" value="1"/>
</dbReference>
<dbReference type="PANTHER" id="PTHR37017">
    <property type="entry name" value="AB HYDROLASE-1 DOMAIN-CONTAINING PROTEIN-RELATED"/>
    <property type="match status" value="1"/>
</dbReference>
<dbReference type="SUPFAM" id="SSF53474">
    <property type="entry name" value="alpha/beta-Hydrolases"/>
    <property type="match status" value="1"/>
</dbReference>
<keyword evidence="4" id="KW-1185">Reference proteome</keyword>
<organism evidence="3 4">
    <name type="scientific">Pedobacter westerhofensis</name>
    <dbReference type="NCBI Taxonomy" id="425512"/>
    <lineage>
        <taxon>Bacteria</taxon>
        <taxon>Pseudomonadati</taxon>
        <taxon>Bacteroidota</taxon>
        <taxon>Sphingobacteriia</taxon>
        <taxon>Sphingobacteriales</taxon>
        <taxon>Sphingobacteriaceae</taxon>
        <taxon>Pedobacter</taxon>
    </lineage>
</organism>
<dbReference type="InterPro" id="IPR000073">
    <property type="entry name" value="AB_hydrolase_1"/>
</dbReference>
<dbReference type="AlphaFoldDB" id="A0A521ADQ3"/>
<name>A0A521ADQ3_9SPHI</name>
<dbReference type="OrthoDB" id="9112061at2"/>
<feature type="signal peptide" evidence="1">
    <location>
        <begin position="1"/>
        <end position="24"/>
    </location>
</feature>
<keyword evidence="1" id="KW-0732">Signal</keyword>
<feature type="domain" description="AB hydrolase-1" evidence="2">
    <location>
        <begin position="38"/>
        <end position="250"/>
    </location>
</feature>
<dbReference type="Gene3D" id="3.40.50.1820">
    <property type="entry name" value="alpha/beta hydrolase"/>
    <property type="match status" value="1"/>
</dbReference>
<feature type="chain" id="PRO_5022014235" evidence="1">
    <location>
        <begin position="25"/>
        <end position="260"/>
    </location>
</feature>
<protein>
    <submittedName>
        <fullName evidence="3">Pimeloyl-ACP methyl ester carboxylesterase</fullName>
    </submittedName>
</protein>
<evidence type="ECO:0000313" key="3">
    <source>
        <dbReference type="EMBL" id="SMO32945.1"/>
    </source>
</evidence>
<reference evidence="3 4" key="1">
    <citation type="submission" date="2017-05" db="EMBL/GenBank/DDBJ databases">
        <authorList>
            <person name="Varghese N."/>
            <person name="Submissions S."/>
        </authorList>
    </citation>
    <scope>NUCLEOTIDE SEQUENCE [LARGE SCALE GENOMIC DNA]</scope>
    <source>
        <strain evidence="3 4">DSM 19036</strain>
    </source>
</reference>
<dbReference type="Proteomes" id="UP000320300">
    <property type="component" value="Unassembled WGS sequence"/>
</dbReference>
<dbReference type="RefSeq" id="WP_142526221.1">
    <property type="nucleotide sequence ID" value="NZ_CBCSJO010000002.1"/>
</dbReference>
<evidence type="ECO:0000256" key="1">
    <source>
        <dbReference type="SAM" id="SignalP"/>
    </source>
</evidence>
<sequence>MINQSYLKKVFIIILAIISTYDVASAQAQKNDMPIKNIVLVHGAFVDGSGWEGVYRILTEKGYRVTVTQHSLRDFDEDLLSVEKAISQQDGPCILVGHSYGGVIISAAGNHPKVAGLVYITAHAPDSSERRADLLKTYPPANKFTIKGADGFDHIEPAKFAEEFAGGVPLEKASFMANSQVPTADKVFAAVIQRPAWKFKPSWYLVGSADRIINPDLERFYAKRAKSIKVIEINGGSHSSYVSHPKETAQLIIDAANYSY</sequence>
<gene>
    <name evidence="3" type="ORF">SAMN06265348_10186</name>
</gene>
<dbReference type="PANTHER" id="PTHR37017:SF11">
    <property type="entry name" value="ESTERASE_LIPASE_THIOESTERASE DOMAIN-CONTAINING PROTEIN"/>
    <property type="match status" value="1"/>
</dbReference>
<dbReference type="EMBL" id="FXTN01000001">
    <property type="protein sequence ID" value="SMO32945.1"/>
    <property type="molecule type" value="Genomic_DNA"/>
</dbReference>
<accession>A0A521ADQ3</accession>